<protein>
    <submittedName>
        <fullName evidence="1">Uncharacterized protein</fullName>
    </submittedName>
</protein>
<dbReference type="Proteomes" id="UP000017836">
    <property type="component" value="Unassembled WGS sequence"/>
</dbReference>
<sequence length="102" mass="11254">MDRELQAKAMPPFYFLDAGSKFSAAPKVFKTNSFLFLSVLVVANQRHLASLASIVLISLLESIYPLYHGSGARHIRSTPRPSFDPLMVDPLAIVAVEEIPEP</sequence>
<accession>W1PA25</accession>
<dbReference type="AlphaFoldDB" id="W1PA25"/>
<gene>
    <name evidence="1" type="ORF">AMTR_s00140p00041960</name>
</gene>
<reference evidence="2" key="1">
    <citation type="journal article" date="2013" name="Science">
        <title>The Amborella genome and the evolution of flowering plants.</title>
        <authorList>
            <consortium name="Amborella Genome Project"/>
        </authorList>
    </citation>
    <scope>NUCLEOTIDE SEQUENCE [LARGE SCALE GENOMIC DNA]</scope>
</reference>
<name>W1PA25_AMBTC</name>
<dbReference type="EMBL" id="KI394169">
    <property type="protein sequence ID" value="ERN04768.1"/>
    <property type="molecule type" value="Genomic_DNA"/>
</dbReference>
<keyword evidence="2" id="KW-1185">Reference proteome</keyword>
<dbReference type="Gramene" id="ERN04768">
    <property type="protein sequence ID" value="ERN04768"/>
    <property type="gene ID" value="AMTR_s00140p00041960"/>
</dbReference>
<proteinExistence type="predicted"/>
<evidence type="ECO:0000313" key="1">
    <source>
        <dbReference type="EMBL" id="ERN04768.1"/>
    </source>
</evidence>
<organism evidence="1 2">
    <name type="scientific">Amborella trichopoda</name>
    <dbReference type="NCBI Taxonomy" id="13333"/>
    <lineage>
        <taxon>Eukaryota</taxon>
        <taxon>Viridiplantae</taxon>
        <taxon>Streptophyta</taxon>
        <taxon>Embryophyta</taxon>
        <taxon>Tracheophyta</taxon>
        <taxon>Spermatophyta</taxon>
        <taxon>Magnoliopsida</taxon>
        <taxon>Amborellales</taxon>
        <taxon>Amborellaceae</taxon>
        <taxon>Amborella</taxon>
    </lineage>
</organism>
<evidence type="ECO:0000313" key="2">
    <source>
        <dbReference type="Proteomes" id="UP000017836"/>
    </source>
</evidence>
<dbReference type="HOGENOM" id="CLU_162237_0_0_1"/>